<dbReference type="HOGENOM" id="CLU_2279181_0_0_1"/>
<evidence type="ECO:0000313" key="1">
    <source>
        <dbReference type="EMBL" id="EDO04767.1"/>
    </source>
</evidence>
<proteinExistence type="predicted"/>
<dbReference type="KEGG" id="ssl:SS1G_07250"/>
<dbReference type="EMBL" id="CH476629">
    <property type="protein sequence ID" value="EDO04767.1"/>
    <property type="molecule type" value="Genomic_DNA"/>
</dbReference>
<reference evidence="2" key="1">
    <citation type="journal article" date="2011" name="PLoS Genet.">
        <title>Genomic analysis of the necrotrophic fungal pathogens Sclerotinia sclerotiorum and Botrytis cinerea.</title>
        <authorList>
            <person name="Amselem J."/>
            <person name="Cuomo C.A."/>
            <person name="van Kan J.A."/>
            <person name="Viaud M."/>
            <person name="Benito E.P."/>
            <person name="Couloux A."/>
            <person name="Coutinho P.M."/>
            <person name="de Vries R.P."/>
            <person name="Dyer P.S."/>
            <person name="Fillinger S."/>
            <person name="Fournier E."/>
            <person name="Gout L."/>
            <person name="Hahn M."/>
            <person name="Kohn L."/>
            <person name="Lapalu N."/>
            <person name="Plummer K.M."/>
            <person name="Pradier J.M."/>
            <person name="Quevillon E."/>
            <person name="Sharon A."/>
            <person name="Simon A."/>
            <person name="ten Have A."/>
            <person name="Tudzynski B."/>
            <person name="Tudzynski P."/>
            <person name="Wincker P."/>
            <person name="Andrew M."/>
            <person name="Anthouard V."/>
            <person name="Beever R.E."/>
            <person name="Beffa R."/>
            <person name="Benoit I."/>
            <person name="Bouzid O."/>
            <person name="Brault B."/>
            <person name="Chen Z."/>
            <person name="Choquer M."/>
            <person name="Collemare J."/>
            <person name="Cotton P."/>
            <person name="Danchin E.G."/>
            <person name="Da Silva C."/>
            <person name="Gautier A."/>
            <person name="Giraud C."/>
            <person name="Giraud T."/>
            <person name="Gonzalez C."/>
            <person name="Grossetete S."/>
            <person name="Guldener U."/>
            <person name="Henrissat B."/>
            <person name="Howlett B.J."/>
            <person name="Kodira C."/>
            <person name="Kretschmer M."/>
            <person name="Lappartient A."/>
            <person name="Leroch M."/>
            <person name="Levis C."/>
            <person name="Mauceli E."/>
            <person name="Neuveglise C."/>
            <person name="Oeser B."/>
            <person name="Pearson M."/>
            <person name="Poulain J."/>
            <person name="Poussereau N."/>
            <person name="Quesneville H."/>
            <person name="Rascle C."/>
            <person name="Schumacher J."/>
            <person name="Segurens B."/>
            <person name="Sexton A."/>
            <person name="Silva E."/>
            <person name="Sirven C."/>
            <person name="Soanes D.M."/>
            <person name="Talbot N.J."/>
            <person name="Templeton M."/>
            <person name="Yandava C."/>
            <person name="Yarden O."/>
            <person name="Zeng Q."/>
            <person name="Rollins J.A."/>
            <person name="Lebrun M.H."/>
            <person name="Dickman M."/>
        </authorList>
    </citation>
    <scope>NUCLEOTIDE SEQUENCE [LARGE SCALE GENOMIC DNA]</scope>
    <source>
        <strain evidence="2">ATCC 18683 / 1980 / Ss-1</strain>
    </source>
</reference>
<evidence type="ECO:0000313" key="2">
    <source>
        <dbReference type="Proteomes" id="UP000001312"/>
    </source>
</evidence>
<accession>A7EPK1</accession>
<dbReference type="RefSeq" id="XP_001591804.1">
    <property type="nucleotide sequence ID" value="XM_001591754.1"/>
</dbReference>
<sequence length="102" mass="11329">MIGTRDTGIKIAANPALGIISHVPFGGLRTPWKLFTISVPEQAEFCQQWRRLCVGGVNHWRPVAKYITYDDENATSGNNNICTSLLEQIVGIFYALAGKIFF</sequence>
<dbReference type="Proteomes" id="UP000001312">
    <property type="component" value="Unassembled WGS sequence"/>
</dbReference>
<dbReference type="InParanoid" id="A7EPK1"/>
<organism evidence="1 2">
    <name type="scientific">Sclerotinia sclerotiorum (strain ATCC 18683 / 1980 / Ss-1)</name>
    <name type="common">White mold</name>
    <name type="synonym">Whetzelinia sclerotiorum</name>
    <dbReference type="NCBI Taxonomy" id="665079"/>
    <lineage>
        <taxon>Eukaryota</taxon>
        <taxon>Fungi</taxon>
        <taxon>Dikarya</taxon>
        <taxon>Ascomycota</taxon>
        <taxon>Pezizomycotina</taxon>
        <taxon>Leotiomycetes</taxon>
        <taxon>Helotiales</taxon>
        <taxon>Sclerotiniaceae</taxon>
        <taxon>Sclerotinia</taxon>
    </lineage>
</organism>
<keyword evidence="2" id="KW-1185">Reference proteome</keyword>
<protein>
    <submittedName>
        <fullName evidence="1">Uncharacterized protein</fullName>
    </submittedName>
</protein>
<name>A7EPK1_SCLS1</name>
<dbReference type="AlphaFoldDB" id="A7EPK1"/>
<dbReference type="GeneID" id="5487901"/>
<gene>
    <name evidence="1" type="ORF">SS1G_07250</name>
</gene>